<feature type="region of interest" description="Disordered" evidence="1">
    <location>
        <begin position="58"/>
        <end position="82"/>
    </location>
</feature>
<name>A0AAN9UCF9_9PEZI</name>
<evidence type="ECO:0000256" key="1">
    <source>
        <dbReference type="SAM" id="MobiDB-lite"/>
    </source>
</evidence>
<dbReference type="AlphaFoldDB" id="A0AAN9UCF9"/>
<sequence length="276" mass="30153">MMAIPMAAHASPYDYDQQQQHMHRKRKADTQDTNNERLSKRLSLLNLEQKGARLYVPVEQTQLPPPVPESSASTTTTTTTNNNAPLINAAAATTAATGGGDEPMHLDDTSHKVYIYNLDDELSSESEPDDPEGKLVFLPDVEKHLRANRIVPGIGVPKPITPNKDGELAGMQLVLYDEGPSSLTVPVEHDSVRKAIIEARARVRQRQQEEREAREVANNPLLRDRATTTFATPVRVTTSAVPVSVPEQRMGEASYMAPAPVVEASDGGDVDAMDID</sequence>
<dbReference type="Pfam" id="PF20354">
    <property type="entry name" value="DUF6649"/>
    <property type="match status" value="1"/>
</dbReference>
<feature type="compositionally biased region" description="Low complexity" evidence="1">
    <location>
        <begin position="72"/>
        <end position="82"/>
    </location>
</feature>
<reference evidence="2 3" key="1">
    <citation type="journal article" date="2023" name="PLoS ONE">
        <title>Cytospora paraplurivora sp. nov. isolated from orchards with fruit tree decline syndrome in Ontario, Canada.</title>
        <authorList>
            <person name="Ilyukhin E."/>
            <person name="Nguyen H.D.T."/>
            <person name="Castle A.J."/>
            <person name="Ellouze W."/>
        </authorList>
    </citation>
    <scope>NUCLEOTIDE SEQUENCE [LARGE SCALE GENOMIC DNA]</scope>
    <source>
        <strain evidence="2 3">FDS-564</strain>
    </source>
</reference>
<proteinExistence type="predicted"/>
<protein>
    <submittedName>
        <fullName evidence="2">Uncharacterized protein</fullName>
    </submittedName>
</protein>
<dbReference type="EMBL" id="JAJSPL020000011">
    <property type="protein sequence ID" value="KAK7744087.1"/>
    <property type="molecule type" value="Genomic_DNA"/>
</dbReference>
<comment type="caution">
    <text evidence="2">The sequence shown here is derived from an EMBL/GenBank/DDBJ whole genome shotgun (WGS) entry which is preliminary data.</text>
</comment>
<dbReference type="InterPro" id="IPR046591">
    <property type="entry name" value="DUF6649"/>
</dbReference>
<evidence type="ECO:0000313" key="2">
    <source>
        <dbReference type="EMBL" id="KAK7744087.1"/>
    </source>
</evidence>
<accession>A0AAN9UCF9</accession>
<feature type="region of interest" description="Disordered" evidence="1">
    <location>
        <begin position="1"/>
        <end position="36"/>
    </location>
</feature>
<gene>
    <name evidence="2" type="ORF">SLS53_003605</name>
</gene>
<organism evidence="2 3">
    <name type="scientific">Cytospora paraplurivora</name>
    <dbReference type="NCBI Taxonomy" id="2898453"/>
    <lineage>
        <taxon>Eukaryota</taxon>
        <taxon>Fungi</taxon>
        <taxon>Dikarya</taxon>
        <taxon>Ascomycota</taxon>
        <taxon>Pezizomycotina</taxon>
        <taxon>Sordariomycetes</taxon>
        <taxon>Sordariomycetidae</taxon>
        <taxon>Diaporthales</taxon>
        <taxon>Cytosporaceae</taxon>
        <taxon>Cytospora</taxon>
    </lineage>
</organism>
<dbReference type="Proteomes" id="UP001320245">
    <property type="component" value="Unassembled WGS sequence"/>
</dbReference>
<evidence type="ECO:0000313" key="3">
    <source>
        <dbReference type="Proteomes" id="UP001320245"/>
    </source>
</evidence>
<keyword evidence="3" id="KW-1185">Reference proteome</keyword>